<dbReference type="InterPro" id="IPR016181">
    <property type="entry name" value="Acyl_CoA_acyltransferase"/>
</dbReference>
<evidence type="ECO:0000313" key="2">
    <source>
        <dbReference type="Proteomes" id="UP000187313"/>
    </source>
</evidence>
<accession>A0ABX3HV61</accession>
<comment type="caution">
    <text evidence="1">The sequence shown here is derived from an EMBL/GenBank/DDBJ whole genome shotgun (WGS) entry which is preliminary data.</text>
</comment>
<dbReference type="EMBL" id="MPTD01000004">
    <property type="protein sequence ID" value="OMD53906.1"/>
    <property type="molecule type" value="Genomic_DNA"/>
</dbReference>
<dbReference type="CDD" id="cd04301">
    <property type="entry name" value="NAT_SF"/>
    <property type="match status" value="1"/>
</dbReference>
<sequence length="124" mass="14288">MQEGAVIGTISIKWKSESDMNHKQKLSSWKNFNRFGKWNLLKMKIRVHLFEYNPQVGEYNISDVTINPDHRGERVGKLLLQWAQHFVQSEPSSNMLCLHVSGENPGPSINTTNLHSILIYRKIG</sequence>
<evidence type="ECO:0008006" key="3">
    <source>
        <dbReference type="Google" id="ProtNLM"/>
    </source>
</evidence>
<protein>
    <recommendedName>
        <fullName evidence="3">N-acetyltransferase domain-containing protein</fullName>
    </recommendedName>
</protein>
<proteinExistence type="predicted"/>
<reference evidence="1 2" key="1">
    <citation type="submission" date="2016-10" db="EMBL/GenBank/DDBJ databases">
        <title>Paenibacillus species isolates.</title>
        <authorList>
            <person name="Beno S.M."/>
        </authorList>
    </citation>
    <scope>NUCLEOTIDE SEQUENCE [LARGE SCALE GENOMIC DNA]</scope>
    <source>
        <strain evidence="1 2">FSL R5-0923</strain>
    </source>
</reference>
<organism evidence="1 2">
    <name type="scientific">Paenibacillus odorifer</name>
    <dbReference type="NCBI Taxonomy" id="189426"/>
    <lineage>
        <taxon>Bacteria</taxon>
        <taxon>Bacillati</taxon>
        <taxon>Bacillota</taxon>
        <taxon>Bacilli</taxon>
        <taxon>Bacillales</taxon>
        <taxon>Paenibacillaceae</taxon>
        <taxon>Paenibacillus</taxon>
    </lineage>
</organism>
<dbReference type="Proteomes" id="UP000187313">
    <property type="component" value="Unassembled WGS sequence"/>
</dbReference>
<gene>
    <name evidence="1" type="ORF">BSK51_06770</name>
</gene>
<keyword evidence="2" id="KW-1185">Reference proteome</keyword>
<dbReference type="Gene3D" id="3.40.630.30">
    <property type="match status" value="1"/>
</dbReference>
<dbReference type="SUPFAM" id="SSF55729">
    <property type="entry name" value="Acyl-CoA N-acyltransferases (Nat)"/>
    <property type="match status" value="1"/>
</dbReference>
<name>A0ABX3HV61_9BACL</name>
<evidence type="ECO:0000313" key="1">
    <source>
        <dbReference type="EMBL" id="OMD53906.1"/>
    </source>
</evidence>